<dbReference type="AlphaFoldDB" id="A0A7X9FR70"/>
<dbReference type="Gene3D" id="2.30.30.90">
    <property type="match status" value="1"/>
</dbReference>
<feature type="domain" description="Ferrous iron transporter FeoA-like" evidence="2">
    <location>
        <begin position="1"/>
        <end position="33"/>
    </location>
</feature>
<proteinExistence type="predicted"/>
<evidence type="ECO:0000313" key="3">
    <source>
        <dbReference type="EMBL" id="NMC62826.1"/>
    </source>
</evidence>
<dbReference type="EMBL" id="JAAZON010000290">
    <property type="protein sequence ID" value="NMC62826.1"/>
    <property type="molecule type" value="Genomic_DNA"/>
</dbReference>
<comment type="caution">
    <text evidence="3">The sequence shown here is derived from an EMBL/GenBank/DDBJ whole genome shotgun (WGS) entry which is preliminary data.</text>
</comment>
<evidence type="ECO:0000256" key="1">
    <source>
        <dbReference type="ARBA" id="ARBA00023004"/>
    </source>
</evidence>
<name>A0A7X9FR70_9DELT</name>
<gene>
    <name evidence="3" type="ORF">GYA55_06615</name>
</gene>
<sequence>EVLQFAPLGDPMIVKCSNCSLALRKDEARCVSVLLS</sequence>
<dbReference type="InterPro" id="IPR008988">
    <property type="entry name" value="Transcriptional_repressor_C"/>
</dbReference>
<dbReference type="SUPFAM" id="SSF50037">
    <property type="entry name" value="C-terminal domain of transcriptional repressors"/>
    <property type="match status" value="1"/>
</dbReference>
<keyword evidence="1" id="KW-0408">Iron</keyword>
<dbReference type="Proteomes" id="UP000524246">
    <property type="component" value="Unassembled WGS sequence"/>
</dbReference>
<protein>
    <submittedName>
        <fullName evidence="3">Ferrous iron transport protein A</fullName>
    </submittedName>
</protein>
<dbReference type="InterPro" id="IPR038157">
    <property type="entry name" value="FeoA_core_dom"/>
</dbReference>
<dbReference type="GO" id="GO:0046914">
    <property type="term" value="F:transition metal ion binding"/>
    <property type="evidence" value="ECO:0007669"/>
    <property type="project" value="InterPro"/>
</dbReference>
<dbReference type="Pfam" id="PF04023">
    <property type="entry name" value="FeoA"/>
    <property type="match status" value="1"/>
</dbReference>
<accession>A0A7X9FR70</accession>
<evidence type="ECO:0000313" key="4">
    <source>
        <dbReference type="Proteomes" id="UP000524246"/>
    </source>
</evidence>
<feature type="non-terminal residue" evidence="3">
    <location>
        <position position="1"/>
    </location>
</feature>
<organism evidence="3 4">
    <name type="scientific">SAR324 cluster bacterium</name>
    <dbReference type="NCBI Taxonomy" id="2024889"/>
    <lineage>
        <taxon>Bacteria</taxon>
        <taxon>Deltaproteobacteria</taxon>
        <taxon>SAR324 cluster</taxon>
    </lineage>
</organism>
<reference evidence="3 4" key="1">
    <citation type="journal article" date="2020" name="Biotechnol. Biofuels">
        <title>New insights from the biogas microbiome by comprehensive genome-resolved metagenomics of nearly 1600 species originating from multiple anaerobic digesters.</title>
        <authorList>
            <person name="Campanaro S."/>
            <person name="Treu L."/>
            <person name="Rodriguez-R L.M."/>
            <person name="Kovalovszki A."/>
            <person name="Ziels R.M."/>
            <person name="Maus I."/>
            <person name="Zhu X."/>
            <person name="Kougias P.G."/>
            <person name="Basile A."/>
            <person name="Luo G."/>
            <person name="Schluter A."/>
            <person name="Konstantinidis K.T."/>
            <person name="Angelidaki I."/>
        </authorList>
    </citation>
    <scope>NUCLEOTIDE SEQUENCE [LARGE SCALE GENOMIC DNA]</scope>
    <source>
        <strain evidence="3">AS27yjCOA_65</strain>
    </source>
</reference>
<evidence type="ECO:0000259" key="2">
    <source>
        <dbReference type="Pfam" id="PF04023"/>
    </source>
</evidence>
<dbReference type="InterPro" id="IPR007167">
    <property type="entry name" value="Fe-transptr_FeoA-like"/>
</dbReference>